<reference evidence="1 2" key="1">
    <citation type="journal article" date="2021" name="Commun. Biol.">
        <title>The genome of Shorea leprosula (Dipterocarpaceae) highlights the ecological relevance of drought in aseasonal tropical rainforests.</title>
        <authorList>
            <person name="Ng K.K.S."/>
            <person name="Kobayashi M.J."/>
            <person name="Fawcett J.A."/>
            <person name="Hatakeyama M."/>
            <person name="Paape T."/>
            <person name="Ng C.H."/>
            <person name="Ang C.C."/>
            <person name="Tnah L.H."/>
            <person name="Lee C.T."/>
            <person name="Nishiyama T."/>
            <person name="Sese J."/>
            <person name="O'Brien M.J."/>
            <person name="Copetti D."/>
            <person name="Mohd Noor M.I."/>
            <person name="Ong R.C."/>
            <person name="Putra M."/>
            <person name="Sireger I.Z."/>
            <person name="Indrioko S."/>
            <person name="Kosugi Y."/>
            <person name="Izuno A."/>
            <person name="Isagi Y."/>
            <person name="Lee S.L."/>
            <person name="Shimizu K.K."/>
        </authorList>
    </citation>
    <scope>NUCLEOTIDE SEQUENCE [LARGE SCALE GENOMIC DNA]</scope>
    <source>
        <strain evidence="1">214</strain>
    </source>
</reference>
<name>A0AAV5M3W0_9ROSI</name>
<accession>A0AAV5M3W0</accession>
<keyword evidence="2" id="KW-1185">Reference proteome</keyword>
<sequence>MFAGPDFYLPKNSGFDRSVTVALGLSLLFCASKEVKPRTGKPRGVTR</sequence>
<organism evidence="1 2">
    <name type="scientific">Rubroshorea leprosula</name>
    <dbReference type="NCBI Taxonomy" id="152421"/>
    <lineage>
        <taxon>Eukaryota</taxon>
        <taxon>Viridiplantae</taxon>
        <taxon>Streptophyta</taxon>
        <taxon>Embryophyta</taxon>
        <taxon>Tracheophyta</taxon>
        <taxon>Spermatophyta</taxon>
        <taxon>Magnoliopsida</taxon>
        <taxon>eudicotyledons</taxon>
        <taxon>Gunneridae</taxon>
        <taxon>Pentapetalae</taxon>
        <taxon>rosids</taxon>
        <taxon>malvids</taxon>
        <taxon>Malvales</taxon>
        <taxon>Dipterocarpaceae</taxon>
        <taxon>Rubroshorea</taxon>
    </lineage>
</organism>
<dbReference type="AlphaFoldDB" id="A0AAV5M3W0"/>
<dbReference type="EMBL" id="BPVZ01000167">
    <property type="protein sequence ID" value="GKV43342.1"/>
    <property type="molecule type" value="Genomic_DNA"/>
</dbReference>
<gene>
    <name evidence="1" type="ORF">SLEP1_g50645</name>
</gene>
<protein>
    <submittedName>
        <fullName evidence="1">Uncharacterized protein</fullName>
    </submittedName>
</protein>
<proteinExistence type="predicted"/>
<evidence type="ECO:0000313" key="1">
    <source>
        <dbReference type="EMBL" id="GKV43342.1"/>
    </source>
</evidence>
<comment type="caution">
    <text evidence="1">The sequence shown here is derived from an EMBL/GenBank/DDBJ whole genome shotgun (WGS) entry which is preliminary data.</text>
</comment>
<evidence type="ECO:0000313" key="2">
    <source>
        <dbReference type="Proteomes" id="UP001054252"/>
    </source>
</evidence>
<dbReference type="Proteomes" id="UP001054252">
    <property type="component" value="Unassembled WGS sequence"/>
</dbReference>